<comment type="caution">
    <text evidence="1">The sequence shown here is derived from an EMBL/GenBank/DDBJ whole genome shotgun (WGS) entry which is preliminary data.</text>
</comment>
<dbReference type="Proteomes" id="UP001530400">
    <property type="component" value="Unassembled WGS sequence"/>
</dbReference>
<protein>
    <submittedName>
        <fullName evidence="1">Uncharacterized protein</fullName>
    </submittedName>
</protein>
<dbReference type="EMBL" id="JALLPJ020001403">
    <property type="protein sequence ID" value="KAL3765327.1"/>
    <property type="molecule type" value="Genomic_DNA"/>
</dbReference>
<evidence type="ECO:0000313" key="1">
    <source>
        <dbReference type="EMBL" id="KAL3765327.1"/>
    </source>
</evidence>
<keyword evidence="2" id="KW-1185">Reference proteome</keyword>
<reference evidence="1 2" key="1">
    <citation type="submission" date="2024-10" db="EMBL/GenBank/DDBJ databases">
        <title>Updated reference genomes for cyclostephanoid diatoms.</title>
        <authorList>
            <person name="Roberts W.R."/>
            <person name="Alverson A.J."/>
        </authorList>
    </citation>
    <scope>NUCLEOTIDE SEQUENCE [LARGE SCALE GENOMIC DNA]</scope>
    <source>
        <strain evidence="1 2">AJA010-31</strain>
    </source>
</reference>
<name>A0ABD3MNT6_9STRA</name>
<proteinExistence type="predicted"/>
<accession>A0ABD3MNT6</accession>
<sequence length="246" mass="27056">MHTDSIEVTKIALVSTHDVDATKTTLVSKAAKVALNNSAKENTTHSYLIVLVSNGVADYNQAAAQKATLQHLDDFRLPYQTIDGMDTCQHVKSPTICIWLQEQTVKELINICGGQKLMSTSGKSLDCQSSNLGSPCSSNCTHINGVADYKQASNQKSALRLLTDLNLPYNTVDGMDVNQKEKRNKMFDISGIRGSYPQIFFVEDGEMLSFLGGFDWLECQSDADFNILLGCFGPYHCLLCTDVILK</sequence>
<dbReference type="AlphaFoldDB" id="A0ABD3MNT6"/>
<gene>
    <name evidence="1" type="ORF">ACHAWO_010016</name>
</gene>
<organism evidence="1 2">
    <name type="scientific">Cyclotella atomus</name>
    <dbReference type="NCBI Taxonomy" id="382360"/>
    <lineage>
        <taxon>Eukaryota</taxon>
        <taxon>Sar</taxon>
        <taxon>Stramenopiles</taxon>
        <taxon>Ochrophyta</taxon>
        <taxon>Bacillariophyta</taxon>
        <taxon>Coscinodiscophyceae</taxon>
        <taxon>Thalassiosirophycidae</taxon>
        <taxon>Stephanodiscales</taxon>
        <taxon>Stephanodiscaceae</taxon>
        <taxon>Cyclotella</taxon>
    </lineage>
</organism>
<evidence type="ECO:0000313" key="2">
    <source>
        <dbReference type="Proteomes" id="UP001530400"/>
    </source>
</evidence>